<gene>
    <name evidence="2" type="ORF">LTR62_008190</name>
</gene>
<dbReference type="EMBL" id="JAVRRL010000083">
    <property type="protein sequence ID" value="KAK5108534.1"/>
    <property type="molecule type" value="Genomic_DNA"/>
</dbReference>
<name>A0AAN7TAX4_9PEZI</name>
<feature type="compositionally biased region" description="Basic and acidic residues" evidence="1">
    <location>
        <begin position="1"/>
        <end position="12"/>
    </location>
</feature>
<evidence type="ECO:0000256" key="1">
    <source>
        <dbReference type="SAM" id="MobiDB-lite"/>
    </source>
</evidence>
<sequence length="566" mass="61985">MVREFRRTHADDSNQEGLLTDLGSGHTFEMATCSTQADIPPSYEILDQIHQGVIRPEESHVQHGNAYLPQDSLHPTSGFIVPWSNALDACKLGPDAQQEDIDWPSLAADHHVPFDARSQSNAQNYQHNLSVPCDESVDLSYLHAMVSRSGGHEPALLGNLRMLDFVPVGIWQEDVNTAETLVQGTSTALESLVATLRMGIIPSETSGDRYLCGLRALIGTINANIPSQHTTEPSFQILDISTVLAAMYVNHHAAANHDPHFRGLDNVVQLTPDYTEFLYTLVEESGMTPGSEAFDSRLRELSSTENLGVDQLATLPRFLRQQNILNFDVVIGILTAGSRNDVAYIHGDDTRNWPVAWLYNDNAQSLRGAEYNHWSMFARTGLTAMPPYALPTEDELNEWVVWSPSALVPMSDSSTALHPVLQRDGEPRHDMTATSGLEVPVGRPGFGNASLYPLDMQADDPFEFTAVTADEYNDVPLPPFWDGYRALHGLPSNDLHASTPGDRYGQQSAAAVMPVLPDIGWGVFDPGLPNPALANNNDSPPPYFAGSSELFFDFGSESVSPEPSSI</sequence>
<protein>
    <submittedName>
        <fullName evidence="2">Uncharacterized protein</fullName>
    </submittedName>
</protein>
<organism evidence="2 3">
    <name type="scientific">Meristemomyces frigidus</name>
    <dbReference type="NCBI Taxonomy" id="1508187"/>
    <lineage>
        <taxon>Eukaryota</taxon>
        <taxon>Fungi</taxon>
        <taxon>Dikarya</taxon>
        <taxon>Ascomycota</taxon>
        <taxon>Pezizomycotina</taxon>
        <taxon>Dothideomycetes</taxon>
        <taxon>Dothideomycetidae</taxon>
        <taxon>Mycosphaerellales</taxon>
        <taxon>Teratosphaeriaceae</taxon>
        <taxon>Meristemomyces</taxon>
    </lineage>
</organism>
<dbReference type="Proteomes" id="UP001310890">
    <property type="component" value="Unassembled WGS sequence"/>
</dbReference>
<comment type="caution">
    <text evidence="2">The sequence shown here is derived from an EMBL/GenBank/DDBJ whole genome shotgun (WGS) entry which is preliminary data.</text>
</comment>
<reference evidence="2" key="1">
    <citation type="submission" date="2023-08" db="EMBL/GenBank/DDBJ databases">
        <title>Black Yeasts Isolated from many extreme environments.</title>
        <authorList>
            <person name="Coleine C."/>
            <person name="Stajich J.E."/>
            <person name="Selbmann L."/>
        </authorList>
    </citation>
    <scope>NUCLEOTIDE SEQUENCE</scope>
    <source>
        <strain evidence="2">CCFEE 5401</strain>
    </source>
</reference>
<evidence type="ECO:0000313" key="2">
    <source>
        <dbReference type="EMBL" id="KAK5108534.1"/>
    </source>
</evidence>
<proteinExistence type="predicted"/>
<accession>A0AAN7TAX4</accession>
<evidence type="ECO:0000313" key="3">
    <source>
        <dbReference type="Proteomes" id="UP001310890"/>
    </source>
</evidence>
<feature type="region of interest" description="Disordered" evidence="1">
    <location>
        <begin position="1"/>
        <end position="22"/>
    </location>
</feature>
<dbReference type="AlphaFoldDB" id="A0AAN7TAX4"/>